<feature type="transmembrane region" description="Helical" evidence="5">
    <location>
        <begin position="291"/>
        <end position="311"/>
    </location>
</feature>
<dbReference type="Proteomes" id="UP000512167">
    <property type="component" value="Chromosome"/>
</dbReference>
<reference evidence="7 8" key="1">
    <citation type="submission" date="2020-04" db="EMBL/GenBank/DDBJ databases">
        <authorList>
            <person name="Zheng R.K."/>
            <person name="Sun C.M."/>
        </authorList>
    </citation>
    <scope>NUCLEOTIDE SEQUENCE [LARGE SCALE GENOMIC DNA]</scope>
    <source>
        <strain evidence="8">zrk29</strain>
    </source>
</reference>
<dbReference type="PROSITE" id="PS50850">
    <property type="entry name" value="MFS"/>
    <property type="match status" value="1"/>
</dbReference>
<feature type="transmembrane region" description="Helical" evidence="5">
    <location>
        <begin position="129"/>
        <end position="148"/>
    </location>
</feature>
<evidence type="ECO:0000256" key="2">
    <source>
        <dbReference type="ARBA" id="ARBA00022692"/>
    </source>
</evidence>
<dbReference type="EMBL" id="CP051151">
    <property type="protein sequence ID" value="QLY39970.1"/>
    <property type="molecule type" value="Genomic_DNA"/>
</dbReference>
<feature type="transmembrane region" description="Helical" evidence="5">
    <location>
        <begin position="96"/>
        <end position="117"/>
    </location>
</feature>
<dbReference type="InterPro" id="IPR020846">
    <property type="entry name" value="MFS_dom"/>
</dbReference>
<evidence type="ECO:0000256" key="3">
    <source>
        <dbReference type="ARBA" id="ARBA00022989"/>
    </source>
</evidence>
<evidence type="ECO:0000256" key="5">
    <source>
        <dbReference type="SAM" id="Phobius"/>
    </source>
</evidence>
<dbReference type="Pfam" id="PF07690">
    <property type="entry name" value="MFS_1"/>
    <property type="match status" value="1"/>
</dbReference>
<dbReference type="RefSeq" id="WP_312032463.1">
    <property type="nucleotide sequence ID" value="NZ_CP051151.1"/>
</dbReference>
<evidence type="ECO:0000256" key="4">
    <source>
        <dbReference type="ARBA" id="ARBA00023136"/>
    </source>
</evidence>
<sequence length="384" mass="42567">MKKTTLITMSLITMIMLGSVYTWSVFRIPVESFYEINTFMSGLPYMVSLWFYALSMVISGRFLNLINMKKFAFIGVLLIVFGWVMAGLTTTIFGLVIMYGVFIGLGVGILYGIPIMIIQSLFNKNSGFYTGLVLAGFGLSPLVTAPIIKTLLNNVTLHQTFMLIGLLSFIILMITSTKLTSLDKSLEKDVSVGSKIKIDKVFIILYFLFLFGTTIGLMMIGLSYQVGVQYYDFSPSKVTLAMTMFALANGMSRLLFGYLSDRFNLKNIIRLAVFILFLSGIIAYINKGRFFGLYLLSFSGFWFILGAWLAIAPNAIKTIYGLNNYSKRYGVLFTAYGLGAIIGVSVSGLILDALKATQALYLIIMGISLMCLFVLGVKKFTLGL</sequence>
<dbReference type="AlphaFoldDB" id="A0A7L6N140"/>
<comment type="subcellular location">
    <subcellularLocation>
        <location evidence="1">Cell membrane</location>
        <topology evidence="1">Multi-pass membrane protein</topology>
    </subcellularLocation>
</comment>
<feature type="transmembrane region" description="Helical" evidence="5">
    <location>
        <begin position="268"/>
        <end position="285"/>
    </location>
</feature>
<organism evidence="7 8">
    <name type="scientific">Hujiaoplasma nucleasis</name>
    <dbReference type="NCBI Taxonomy" id="2725268"/>
    <lineage>
        <taxon>Bacteria</taxon>
        <taxon>Bacillati</taxon>
        <taxon>Mycoplasmatota</taxon>
        <taxon>Mollicutes</taxon>
        <taxon>Candidatus Izemoplasmatales</taxon>
        <taxon>Hujiaoplasmataceae</taxon>
        <taxon>Hujiaoplasma</taxon>
    </lineage>
</organism>
<accession>A0A7L6N140</accession>
<dbReference type="GO" id="GO:0005886">
    <property type="term" value="C:plasma membrane"/>
    <property type="evidence" value="ECO:0007669"/>
    <property type="project" value="UniProtKB-SubCell"/>
</dbReference>
<evidence type="ECO:0000259" key="6">
    <source>
        <dbReference type="PROSITE" id="PS50850"/>
    </source>
</evidence>
<feature type="transmembrane region" description="Helical" evidence="5">
    <location>
        <begin position="38"/>
        <end position="59"/>
    </location>
</feature>
<dbReference type="PANTHER" id="PTHR11360:SF304">
    <property type="entry name" value="MFS DOMAIN-CONTAINING PROTEIN"/>
    <property type="match status" value="1"/>
</dbReference>
<feature type="transmembrane region" description="Helical" evidence="5">
    <location>
        <begin position="201"/>
        <end position="226"/>
    </location>
</feature>
<dbReference type="Gene3D" id="1.20.1250.20">
    <property type="entry name" value="MFS general substrate transporter like domains"/>
    <property type="match status" value="2"/>
</dbReference>
<gene>
    <name evidence="7" type="ORF">HF295_03490</name>
</gene>
<proteinExistence type="predicted"/>
<keyword evidence="3 5" id="KW-1133">Transmembrane helix</keyword>
<keyword evidence="2 5" id="KW-0812">Transmembrane</keyword>
<feature type="transmembrane region" description="Helical" evidence="5">
    <location>
        <begin position="238"/>
        <end position="256"/>
    </location>
</feature>
<feature type="transmembrane region" description="Helical" evidence="5">
    <location>
        <begin position="7"/>
        <end position="26"/>
    </location>
</feature>
<evidence type="ECO:0000313" key="7">
    <source>
        <dbReference type="EMBL" id="QLY39970.1"/>
    </source>
</evidence>
<dbReference type="GO" id="GO:0022857">
    <property type="term" value="F:transmembrane transporter activity"/>
    <property type="evidence" value="ECO:0007669"/>
    <property type="project" value="InterPro"/>
</dbReference>
<feature type="transmembrane region" description="Helical" evidence="5">
    <location>
        <begin position="71"/>
        <end position="90"/>
    </location>
</feature>
<dbReference type="InterPro" id="IPR050327">
    <property type="entry name" value="Proton-linked_MCT"/>
</dbReference>
<evidence type="ECO:0000313" key="8">
    <source>
        <dbReference type="Proteomes" id="UP000512167"/>
    </source>
</evidence>
<feature type="transmembrane region" description="Helical" evidence="5">
    <location>
        <begin position="331"/>
        <end position="353"/>
    </location>
</feature>
<feature type="transmembrane region" description="Helical" evidence="5">
    <location>
        <begin position="359"/>
        <end position="377"/>
    </location>
</feature>
<protein>
    <submittedName>
        <fullName evidence="7">OFA family MFS transporter</fullName>
    </submittedName>
</protein>
<feature type="transmembrane region" description="Helical" evidence="5">
    <location>
        <begin position="160"/>
        <end position="180"/>
    </location>
</feature>
<feature type="domain" description="Major facilitator superfamily (MFS) profile" evidence="6">
    <location>
        <begin position="200"/>
        <end position="384"/>
    </location>
</feature>
<keyword evidence="8" id="KW-1185">Reference proteome</keyword>
<keyword evidence="4 5" id="KW-0472">Membrane</keyword>
<dbReference type="InterPro" id="IPR011701">
    <property type="entry name" value="MFS"/>
</dbReference>
<dbReference type="InterPro" id="IPR036259">
    <property type="entry name" value="MFS_trans_sf"/>
</dbReference>
<evidence type="ECO:0000256" key="1">
    <source>
        <dbReference type="ARBA" id="ARBA00004651"/>
    </source>
</evidence>
<dbReference type="SUPFAM" id="SSF103473">
    <property type="entry name" value="MFS general substrate transporter"/>
    <property type="match status" value="1"/>
</dbReference>
<dbReference type="KEGG" id="tbk:HF295_03490"/>
<dbReference type="PANTHER" id="PTHR11360">
    <property type="entry name" value="MONOCARBOXYLATE TRANSPORTER"/>
    <property type="match status" value="1"/>
</dbReference>
<name>A0A7L6N140_9MOLU</name>